<dbReference type="RefSeq" id="WP_239174537.1">
    <property type="nucleotide sequence ID" value="NZ_BAAAUC010000026.1"/>
</dbReference>
<evidence type="ECO:0000313" key="5">
    <source>
        <dbReference type="Proteomes" id="UP000619479"/>
    </source>
</evidence>
<name>A0A919IEM8_9ACTN</name>
<dbReference type="EMBL" id="BOMH01000016">
    <property type="protein sequence ID" value="GID64214.1"/>
    <property type="molecule type" value="Genomic_DNA"/>
</dbReference>
<dbReference type="InterPro" id="IPR005561">
    <property type="entry name" value="ANTAR"/>
</dbReference>
<gene>
    <name evidence="4" type="ORF">Acy02nite_20950</name>
</gene>
<dbReference type="InterPro" id="IPR012074">
    <property type="entry name" value="GAF_ANTAR"/>
</dbReference>
<evidence type="ECO:0000313" key="4">
    <source>
        <dbReference type="EMBL" id="GID64214.1"/>
    </source>
</evidence>
<dbReference type="InterPro" id="IPR036388">
    <property type="entry name" value="WH-like_DNA-bd_sf"/>
</dbReference>
<dbReference type="Pfam" id="PF03861">
    <property type="entry name" value="ANTAR"/>
    <property type="match status" value="1"/>
</dbReference>
<dbReference type="Proteomes" id="UP000619479">
    <property type="component" value="Unassembled WGS sequence"/>
</dbReference>
<dbReference type="Pfam" id="PF13185">
    <property type="entry name" value="GAF_2"/>
    <property type="match status" value="1"/>
</dbReference>
<protein>
    <submittedName>
        <fullName evidence="4">GAF domain-containing protein</fullName>
    </submittedName>
</protein>
<dbReference type="InterPro" id="IPR003018">
    <property type="entry name" value="GAF"/>
</dbReference>
<dbReference type="InterPro" id="IPR029016">
    <property type="entry name" value="GAF-like_dom_sf"/>
</dbReference>
<keyword evidence="1" id="KW-0805">Transcription regulation</keyword>
<dbReference type="AlphaFoldDB" id="A0A919IEM8"/>
<accession>A0A919IEM8</accession>
<dbReference type="Gene3D" id="3.30.450.40">
    <property type="match status" value="1"/>
</dbReference>
<keyword evidence="5" id="KW-1185">Reference proteome</keyword>
<comment type="caution">
    <text evidence="4">The sequence shown here is derived from an EMBL/GenBank/DDBJ whole genome shotgun (WGS) entry which is preliminary data.</text>
</comment>
<organism evidence="4 5">
    <name type="scientific">Actinoplanes cyaneus</name>
    <dbReference type="NCBI Taxonomy" id="52696"/>
    <lineage>
        <taxon>Bacteria</taxon>
        <taxon>Bacillati</taxon>
        <taxon>Actinomycetota</taxon>
        <taxon>Actinomycetes</taxon>
        <taxon>Micromonosporales</taxon>
        <taxon>Micromonosporaceae</taxon>
        <taxon>Actinoplanes</taxon>
    </lineage>
</organism>
<feature type="domain" description="ANTAR" evidence="3">
    <location>
        <begin position="169"/>
        <end position="224"/>
    </location>
</feature>
<evidence type="ECO:0000259" key="3">
    <source>
        <dbReference type="SMART" id="SM01012"/>
    </source>
</evidence>
<reference evidence="4" key="1">
    <citation type="submission" date="2021-01" db="EMBL/GenBank/DDBJ databases">
        <title>Whole genome shotgun sequence of Actinoplanes cyaneus NBRC 14990.</title>
        <authorList>
            <person name="Komaki H."/>
            <person name="Tamura T."/>
        </authorList>
    </citation>
    <scope>NUCLEOTIDE SEQUENCE</scope>
    <source>
        <strain evidence="4">NBRC 14990</strain>
    </source>
</reference>
<evidence type="ECO:0000256" key="1">
    <source>
        <dbReference type="ARBA" id="ARBA00023015"/>
    </source>
</evidence>
<evidence type="ECO:0000256" key="2">
    <source>
        <dbReference type="ARBA" id="ARBA00023163"/>
    </source>
</evidence>
<sequence length="235" mass="24869">MIRGLIAAQPAPTGGLVEHLSSVCRAAVQALSASGTGISVLTGDGTRGVYATSDPLSERMEELQFVLGEGPCFDAFDRRRPVLITDLAGEAMTRWPVYAPEAYANGVRAVFAFPLQIGAARLGVLDVFRDRAGSLSGHHLADALCFADVTVEALLDRQKGNAAPPDGPAPDGMTDAIGNRAQLFQAQGMVMIQIRGSITDAVARIRAYAYADNRSLGEVARDIVAGDLRFEADRP</sequence>
<dbReference type="Gene3D" id="1.10.10.10">
    <property type="entry name" value="Winged helix-like DNA-binding domain superfamily/Winged helix DNA-binding domain"/>
    <property type="match status" value="1"/>
</dbReference>
<keyword evidence="2" id="KW-0804">Transcription</keyword>
<proteinExistence type="predicted"/>
<dbReference type="SUPFAM" id="SSF55781">
    <property type="entry name" value="GAF domain-like"/>
    <property type="match status" value="1"/>
</dbReference>
<dbReference type="PIRSF" id="PIRSF036625">
    <property type="entry name" value="GAF_ANTAR"/>
    <property type="match status" value="1"/>
</dbReference>
<dbReference type="SMART" id="SM01012">
    <property type="entry name" value="ANTAR"/>
    <property type="match status" value="1"/>
</dbReference>
<dbReference type="GO" id="GO:0003723">
    <property type="term" value="F:RNA binding"/>
    <property type="evidence" value="ECO:0007669"/>
    <property type="project" value="InterPro"/>
</dbReference>